<keyword evidence="3" id="KW-0963">Cytoplasm</keyword>
<evidence type="ECO:0000256" key="8">
    <source>
        <dbReference type="ARBA" id="ARBA00022840"/>
    </source>
</evidence>
<name>A0A086M1S1_TOXGO</name>
<comment type="catalytic activity">
    <reaction evidence="10">
        <text>L-seryl-[protein] + ATP = O-phospho-L-seryl-[protein] + ADP + H(+)</text>
        <dbReference type="Rhea" id="RHEA:17989"/>
        <dbReference type="Rhea" id="RHEA-COMP:9863"/>
        <dbReference type="Rhea" id="RHEA-COMP:11604"/>
        <dbReference type="ChEBI" id="CHEBI:15378"/>
        <dbReference type="ChEBI" id="CHEBI:29999"/>
        <dbReference type="ChEBI" id="CHEBI:30616"/>
        <dbReference type="ChEBI" id="CHEBI:83421"/>
        <dbReference type="ChEBI" id="CHEBI:456216"/>
        <dbReference type="EC" id="2.7.11.1"/>
    </reaction>
</comment>
<dbReference type="SMART" id="SM00220">
    <property type="entry name" value="S_TKc"/>
    <property type="match status" value="1"/>
</dbReference>
<dbReference type="GO" id="GO:0035556">
    <property type="term" value="P:intracellular signal transduction"/>
    <property type="evidence" value="ECO:0007669"/>
    <property type="project" value="TreeGrafter"/>
</dbReference>
<evidence type="ECO:0000256" key="9">
    <source>
        <dbReference type="ARBA" id="ARBA00047899"/>
    </source>
</evidence>
<evidence type="ECO:0000256" key="4">
    <source>
        <dbReference type="ARBA" id="ARBA00022527"/>
    </source>
</evidence>
<feature type="region of interest" description="Disordered" evidence="12">
    <location>
        <begin position="1106"/>
        <end position="1133"/>
    </location>
</feature>
<feature type="non-terminal residue" evidence="14">
    <location>
        <position position="1223"/>
    </location>
</feature>
<protein>
    <recommendedName>
        <fullName evidence="2">non-specific serine/threonine protein kinase</fullName>
        <ecNumber evidence="2">2.7.11.1</ecNumber>
    </recommendedName>
</protein>
<accession>A0A086M1S1</accession>
<dbReference type="AlphaFoldDB" id="A0A086M1S1"/>
<dbReference type="Gene3D" id="1.10.510.10">
    <property type="entry name" value="Transferase(Phosphotransferase) domain 1"/>
    <property type="match status" value="1"/>
</dbReference>
<feature type="compositionally biased region" description="Low complexity" evidence="12">
    <location>
        <begin position="1122"/>
        <end position="1133"/>
    </location>
</feature>
<sequence>MHANRQHFLRVVQHRPPEEPVSTLRPGSRQYGSVVPPSYTSSRSPQRVSASRSFTSIVQPASLPLGPVPCSVLRPVVPWGASSPLAIVGPDGKTLPPSSVPVDSCRNSLREGEGRGTVVARSHTATCSSSGATHAPLLSGGNYFATDPRTGGTMLYCMRDFNRPLSPTTAAPRASSSSPGIRSRDKYSTTDASAGHRGLASSIGCFASPSQTGRVPEPVHLLSGLRQNQTGQLATFRGQAPPSRPPLHDSVVPLCTPRYSPPMSPPCIEDGGQTDHRGGLTLRLGATATPRLRHGPLPTAALGVTQCCGASLDGGVNQASSNHSGEIPSRLAFPKEGLRSRPPVCPVGPTFTVLARPEGGDRVAMAVTARHAPQRMAGESDGQMMDSVVPSLHVSGSEHTGPPSMRLQVTHVARPTTGGNAEAHQTGLGVSGLQEGGRMSVTASPVYPHDLTAGPVTYRNGLILQGQEGGVSAMAGAMVRNPLFPSGSVSQPSASNSSGAIACSSTETQLSFWPSATLAGSAALAASRDVKKPEENKKQDASGRAPASRSTKAGAGVMLGRRNFSLSHVQTACGARNVNVSGVHTREAKAVGRDRGEAAGQRNGNASRGVGVVGSGAEARTEKTARGVRDTKRAATGAGGHETHSIPSVTDTEKRTGRRRVGTKRSSSASRPRTESLALSGALTCRQSEEVGMRSMEQYTLGATIGEGTFGKVKLGIHVATQEQVAIKILEKSRIKETEDVERVLREIQILKTIRHPHIVRLLEIIETQQHLCLIMEYASGGELYDYIVEHQCVKEMEACKFFRQILSGVEEMHVQKICHRDLKPENILLDADQNIKIVDFGLSNTYTCRSNLKTACGSPSYAAPEMVEGKAYDPLAVDIWSCGVILYALIAGYLPFEDDSTEGLYRKIVKGEFECPEWISKDAEDLLRGLLEKDPKKRLTPERIKRHPWYALVTDTRDVVSLSHGGSSSLPPSFTLCEKSETEKTFTEEREPQDSSAISAVLPLGCGIPFCSSCAQWADAVNPKAPPSRRVLIQMAQLGIDTGKTVEALQKGELTTSTAAYFLLLAKMNRRPAFVPIEAAPLEPEARAQASAALSSVSPKHLPQCPMSLAPVPNDNDGFMPSSSPSEASSAPEQRVAHGCYIPLSFLPPSGVEYTTTVAPPASGAPSVHARVAGDHYFSTSLADAPAASVLSCSTGCAPAHRQAPIWPGQYLSASLDSIDTV</sequence>
<dbReference type="PROSITE" id="PS50011">
    <property type="entry name" value="PROTEIN_KINASE_DOM"/>
    <property type="match status" value="1"/>
</dbReference>
<feature type="region of interest" description="Disordered" evidence="12">
    <location>
        <begin position="167"/>
        <end position="195"/>
    </location>
</feature>
<dbReference type="GO" id="GO:0004674">
    <property type="term" value="F:protein serine/threonine kinase activity"/>
    <property type="evidence" value="ECO:0007669"/>
    <property type="project" value="UniProtKB-KW"/>
</dbReference>
<evidence type="ECO:0000256" key="10">
    <source>
        <dbReference type="ARBA" id="ARBA00048679"/>
    </source>
</evidence>
<evidence type="ECO:0000256" key="1">
    <source>
        <dbReference type="ARBA" id="ARBA00004496"/>
    </source>
</evidence>
<dbReference type="InterPro" id="IPR008271">
    <property type="entry name" value="Ser/Thr_kinase_AS"/>
</dbReference>
<feature type="compositionally biased region" description="Low complexity" evidence="12">
    <location>
        <begin position="167"/>
        <end position="181"/>
    </location>
</feature>
<dbReference type="EC" id="2.7.11.1" evidence="2"/>
<feature type="region of interest" description="Disordered" evidence="12">
    <location>
        <begin position="586"/>
        <end position="678"/>
    </location>
</feature>
<feature type="compositionally biased region" description="Basic and acidic residues" evidence="12">
    <location>
        <begin position="528"/>
        <end position="541"/>
    </location>
</feature>
<feature type="region of interest" description="Disordered" evidence="12">
    <location>
        <begin position="1"/>
        <end position="47"/>
    </location>
</feature>
<dbReference type="OrthoDB" id="348166at2759"/>
<dbReference type="GO" id="GO:0005737">
    <property type="term" value="C:cytoplasm"/>
    <property type="evidence" value="ECO:0007669"/>
    <property type="project" value="UniProtKB-SubCell"/>
</dbReference>
<dbReference type="PANTHER" id="PTHR24346">
    <property type="entry name" value="MAP/MICROTUBULE AFFINITY-REGULATING KINASE"/>
    <property type="match status" value="1"/>
</dbReference>
<dbReference type="CDD" id="cd14003">
    <property type="entry name" value="STKc_AMPK-like"/>
    <property type="match status" value="1"/>
</dbReference>
<dbReference type="EMBL" id="AFYV02001141">
    <property type="protein sequence ID" value="KFG62839.1"/>
    <property type="molecule type" value="Genomic_DNA"/>
</dbReference>
<evidence type="ECO:0000256" key="3">
    <source>
        <dbReference type="ARBA" id="ARBA00022490"/>
    </source>
</evidence>
<dbReference type="InterPro" id="IPR011009">
    <property type="entry name" value="Kinase-like_dom_sf"/>
</dbReference>
<evidence type="ECO:0000256" key="5">
    <source>
        <dbReference type="ARBA" id="ARBA00022679"/>
    </source>
</evidence>
<feature type="region of interest" description="Disordered" evidence="12">
    <location>
        <begin position="90"/>
        <end position="122"/>
    </location>
</feature>
<evidence type="ECO:0000256" key="7">
    <source>
        <dbReference type="ARBA" id="ARBA00022777"/>
    </source>
</evidence>
<dbReference type="VEuPathDB" id="ToxoDB:TGRUB_291050A"/>
<evidence type="ECO:0000256" key="12">
    <source>
        <dbReference type="SAM" id="MobiDB-lite"/>
    </source>
</evidence>
<comment type="caution">
    <text evidence="14">The sequence shown here is derived from an EMBL/GenBank/DDBJ whole genome shotgun (WGS) entry which is preliminary data.</text>
</comment>
<gene>
    <name evidence="14" type="ORF">TGRUB_291050A</name>
</gene>
<evidence type="ECO:0000256" key="6">
    <source>
        <dbReference type="ARBA" id="ARBA00022741"/>
    </source>
</evidence>
<dbReference type="InterPro" id="IPR017441">
    <property type="entry name" value="Protein_kinase_ATP_BS"/>
</dbReference>
<keyword evidence="6 11" id="KW-0547">Nucleotide-binding</keyword>
<comment type="subcellular location">
    <subcellularLocation>
        <location evidence="1">Cytoplasm</location>
    </subcellularLocation>
</comment>
<dbReference type="Pfam" id="PF00069">
    <property type="entry name" value="Pkinase"/>
    <property type="match status" value="1"/>
</dbReference>
<feature type="domain" description="Protein kinase" evidence="13">
    <location>
        <begin position="699"/>
        <end position="951"/>
    </location>
</feature>
<dbReference type="FunFam" id="1.10.510.10:FF:001222">
    <property type="entry name" value="Serine/threonine-protein kinase ppk25"/>
    <property type="match status" value="1"/>
</dbReference>
<proteinExistence type="predicted"/>
<evidence type="ECO:0000313" key="15">
    <source>
        <dbReference type="Proteomes" id="UP000028834"/>
    </source>
</evidence>
<evidence type="ECO:0000313" key="14">
    <source>
        <dbReference type="EMBL" id="KFG62839.1"/>
    </source>
</evidence>
<dbReference type="PROSITE" id="PS00108">
    <property type="entry name" value="PROTEIN_KINASE_ST"/>
    <property type="match status" value="1"/>
</dbReference>
<comment type="catalytic activity">
    <reaction evidence="9">
        <text>L-threonyl-[protein] + ATP = O-phospho-L-threonyl-[protein] + ADP + H(+)</text>
        <dbReference type="Rhea" id="RHEA:46608"/>
        <dbReference type="Rhea" id="RHEA-COMP:11060"/>
        <dbReference type="Rhea" id="RHEA-COMP:11605"/>
        <dbReference type="ChEBI" id="CHEBI:15378"/>
        <dbReference type="ChEBI" id="CHEBI:30013"/>
        <dbReference type="ChEBI" id="CHEBI:30616"/>
        <dbReference type="ChEBI" id="CHEBI:61977"/>
        <dbReference type="ChEBI" id="CHEBI:456216"/>
        <dbReference type="EC" id="2.7.11.1"/>
    </reaction>
</comment>
<feature type="region of interest" description="Disordered" evidence="12">
    <location>
        <begin position="526"/>
        <end position="552"/>
    </location>
</feature>
<dbReference type="GO" id="GO:0005524">
    <property type="term" value="F:ATP binding"/>
    <property type="evidence" value="ECO:0007669"/>
    <property type="project" value="UniProtKB-UniRule"/>
</dbReference>
<dbReference type="InterPro" id="IPR000719">
    <property type="entry name" value="Prot_kinase_dom"/>
</dbReference>
<dbReference type="PROSITE" id="PS00107">
    <property type="entry name" value="PROTEIN_KINASE_ATP"/>
    <property type="match status" value="1"/>
</dbReference>
<feature type="binding site" evidence="11">
    <location>
        <position position="728"/>
    </location>
    <ligand>
        <name>ATP</name>
        <dbReference type="ChEBI" id="CHEBI:30616"/>
    </ligand>
</feature>
<feature type="compositionally biased region" description="Basic and acidic residues" evidence="12">
    <location>
        <begin position="586"/>
        <end position="597"/>
    </location>
</feature>
<dbReference type="GO" id="GO:0106310">
    <property type="term" value="F:protein serine kinase activity"/>
    <property type="evidence" value="ECO:0007669"/>
    <property type="project" value="RHEA"/>
</dbReference>
<dbReference type="Proteomes" id="UP000028834">
    <property type="component" value="Unassembled WGS sequence"/>
</dbReference>
<feature type="compositionally biased region" description="Polar residues" evidence="12">
    <location>
        <begin position="38"/>
        <end position="47"/>
    </location>
</feature>
<keyword evidence="8 11" id="KW-0067">ATP-binding</keyword>
<dbReference type="PANTHER" id="PTHR24346:SF82">
    <property type="entry name" value="KP78A-RELATED"/>
    <property type="match status" value="1"/>
</dbReference>
<organism evidence="14 15">
    <name type="scientific">Toxoplasma gondii RUB</name>
    <dbReference type="NCBI Taxonomy" id="935652"/>
    <lineage>
        <taxon>Eukaryota</taxon>
        <taxon>Sar</taxon>
        <taxon>Alveolata</taxon>
        <taxon>Apicomplexa</taxon>
        <taxon>Conoidasida</taxon>
        <taxon>Coccidia</taxon>
        <taxon>Eucoccidiorida</taxon>
        <taxon>Eimeriorina</taxon>
        <taxon>Sarcocystidae</taxon>
        <taxon>Toxoplasma</taxon>
    </lineage>
</organism>
<evidence type="ECO:0000256" key="11">
    <source>
        <dbReference type="PROSITE-ProRule" id="PRU10141"/>
    </source>
</evidence>
<evidence type="ECO:0000259" key="13">
    <source>
        <dbReference type="PROSITE" id="PS50011"/>
    </source>
</evidence>
<feature type="compositionally biased region" description="Basic and acidic residues" evidence="12">
    <location>
        <begin position="619"/>
        <end position="633"/>
    </location>
</feature>
<keyword evidence="7 14" id="KW-0418">Kinase</keyword>
<dbReference type="SUPFAM" id="SSF56112">
    <property type="entry name" value="Protein kinase-like (PK-like)"/>
    <property type="match status" value="1"/>
</dbReference>
<dbReference type="FunFam" id="3.30.200.20:FF:000003">
    <property type="entry name" value="Non-specific serine/threonine protein kinase"/>
    <property type="match status" value="1"/>
</dbReference>
<reference evidence="14 15" key="1">
    <citation type="submission" date="2014-05" db="EMBL/GenBank/DDBJ databases">
        <authorList>
            <person name="Sibley D."/>
            <person name="Venepally P."/>
            <person name="Karamycheva S."/>
            <person name="Hadjithomas M."/>
            <person name="Khan A."/>
            <person name="Brunk B."/>
            <person name="Roos D."/>
            <person name="Caler E."/>
            <person name="Lorenzi H."/>
        </authorList>
    </citation>
    <scope>NUCLEOTIDE SEQUENCE [LARGE SCALE GENOMIC DNA]</scope>
    <source>
        <strain evidence="14 15">RUB</strain>
    </source>
</reference>
<evidence type="ECO:0000256" key="2">
    <source>
        <dbReference type="ARBA" id="ARBA00012513"/>
    </source>
</evidence>
<keyword evidence="4" id="KW-0723">Serine/threonine-protein kinase</keyword>
<keyword evidence="5 14" id="KW-0808">Transferase</keyword>